<dbReference type="AlphaFoldDB" id="A0A1M5S6E2"/>
<reference evidence="6 7" key="1">
    <citation type="submission" date="2016-11" db="EMBL/GenBank/DDBJ databases">
        <authorList>
            <person name="Jaros S."/>
            <person name="Januszkiewicz K."/>
            <person name="Wedrychowicz H."/>
        </authorList>
    </citation>
    <scope>NUCLEOTIDE SEQUENCE [LARGE SCALE GENOMIC DNA]</scope>
    <source>
        <strain evidence="6 7">DSM 24574</strain>
    </source>
</reference>
<feature type="transmembrane region" description="Helical" evidence="5">
    <location>
        <begin position="40"/>
        <end position="62"/>
    </location>
</feature>
<evidence type="ECO:0000256" key="4">
    <source>
        <dbReference type="SAM" id="MobiDB-lite"/>
    </source>
</evidence>
<evidence type="ECO:0000256" key="5">
    <source>
        <dbReference type="SAM" id="Phobius"/>
    </source>
</evidence>
<dbReference type="PROSITE" id="PS50005">
    <property type="entry name" value="TPR"/>
    <property type="match status" value="4"/>
</dbReference>
<dbReference type="InterPro" id="IPR019734">
    <property type="entry name" value="TPR_rpt"/>
</dbReference>
<name>A0A1M5S6E2_9BACT</name>
<dbReference type="Pfam" id="PF13181">
    <property type="entry name" value="TPR_8"/>
    <property type="match status" value="2"/>
</dbReference>
<dbReference type="SUPFAM" id="SSF48452">
    <property type="entry name" value="TPR-like"/>
    <property type="match status" value="1"/>
</dbReference>
<feature type="region of interest" description="Disordered" evidence="4">
    <location>
        <begin position="250"/>
        <end position="288"/>
    </location>
</feature>
<keyword evidence="5" id="KW-0812">Transmembrane</keyword>
<dbReference type="Pfam" id="PF00515">
    <property type="entry name" value="TPR_1"/>
    <property type="match status" value="1"/>
</dbReference>
<proteinExistence type="predicted"/>
<dbReference type="PANTHER" id="PTHR12558">
    <property type="entry name" value="CELL DIVISION CYCLE 16,23,27"/>
    <property type="match status" value="1"/>
</dbReference>
<keyword evidence="2 3" id="KW-0802">TPR repeat</keyword>
<feature type="repeat" description="TPR" evidence="3">
    <location>
        <begin position="228"/>
        <end position="261"/>
    </location>
</feature>
<keyword evidence="7" id="KW-1185">Reference proteome</keyword>
<evidence type="ECO:0000256" key="3">
    <source>
        <dbReference type="PROSITE-ProRule" id="PRU00339"/>
    </source>
</evidence>
<evidence type="ECO:0000313" key="6">
    <source>
        <dbReference type="EMBL" id="SHH34010.1"/>
    </source>
</evidence>
<keyword evidence="5" id="KW-0472">Membrane</keyword>
<dbReference type="Gene3D" id="1.25.40.10">
    <property type="entry name" value="Tetratricopeptide repeat domain"/>
    <property type="match status" value="2"/>
</dbReference>
<feature type="repeat" description="TPR" evidence="3">
    <location>
        <begin position="194"/>
        <end position="227"/>
    </location>
</feature>
<dbReference type="SMART" id="SM00028">
    <property type="entry name" value="TPR"/>
    <property type="match status" value="4"/>
</dbReference>
<evidence type="ECO:0000313" key="7">
    <source>
        <dbReference type="Proteomes" id="UP000184212"/>
    </source>
</evidence>
<organism evidence="6 7">
    <name type="scientific">Chryseolinea serpens</name>
    <dbReference type="NCBI Taxonomy" id="947013"/>
    <lineage>
        <taxon>Bacteria</taxon>
        <taxon>Pseudomonadati</taxon>
        <taxon>Bacteroidota</taxon>
        <taxon>Cytophagia</taxon>
        <taxon>Cytophagales</taxon>
        <taxon>Fulvivirgaceae</taxon>
        <taxon>Chryseolinea</taxon>
    </lineage>
</organism>
<dbReference type="PANTHER" id="PTHR12558:SF13">
    <property type="entry name" value="CELL DIVISION CYCLE PROTEIN 27 HOMOLOG"/>
    <property type="match status" value="1"/>
</dbReference>
<dbReference type="Proteomes" id="UP000184212">
    <property type="component" value="Unassembled WGS sequence"/>
</dbReference>
<evidence type="ECO:0000256" key="2">
    <source>
        <dbReference type="ARBA" id="ARBA00022803"/>
    </source>
</evidence>
<feature type="repeat" description="TPR" evidence="3">
    <location>
        <begin position="75"/>
        <end position="108"/>
    </location>
</feature>
<evidence type="ECO:0000256" key="1">
    <source>
        <dbReference type="ARBA" id="ARBA00022737"/>
    </source>
</evidence>
<dbReference type="OrthoDB" id="127293at2"/>
<keyword evidence="1" id="KW-0677">Repeat</keyword>
<gene>
    <name evidence="6" type="ORF">SAMN04488109_3769</name>
</gene>
<dbReference type="InterPro" id="IPR013105">
    <property type="entry name" value="TPR_2"/>
</dbReference>
<dbReference type="STRING" id="947013.SAMN04488109_3769"/>
<protein>
    <submittedName>
        <fullName evidence="6">Tetratricopeptide repeat-containing protein</fullName>
    </submittedName>
</protein>
<dbReference type="EMBL" id="FQWQ01000002">
    <property type="protein sequence ID" value="SHH34010.1"/>
    <property type="molecule type" value="Genomic_DNA"/>
</dbReference>
<accession>A0A1M5S6E2</accession>
<feature type="repeat" description="TPR" evidence="3">
    <location>
        <begin position="160"/>
        <end position="193"/>
    </location>
</feature>
<dbReference type="PROSITE" id="PS50293">
    <property type="entry name" value="TPR_REGION"/>
    <property type="match status" value="1"/>
</dbReference>
<keyword evidence="5" id="KW-1133">Transmembrane helix</keyword>
<feature type="compositionally biased region" description="Basic and acidic residues" evidence="4">
    <location>
        <begin position="263"/>
        <end position="275"/>
    </location>
</feature>
<dbReference type="InterPro" id="IPR011990">
    <property type="entry name" value="TPR-like_helical_dom_sf"/>
</dbReference>
<feature type="compositionally biased region" description="Acidic residues" evidence="4">
    <location>
        <begin position="253"/>
        <end position="262"/>
    </location>
</feature>
<dbReference type="Pfam" id="PF07719">
    <property type="entry name" value="TPR_2"/>
    <property type="match status" value="1"/>
</dbReference>
<sequence length="288" mass="33142">MTGLPCNRTAIPYVTKPQDRVPMNEDDASPELKWYSIGKLWPLLVSLGSAMVMLLAFFIPSVQDQWDRYQSREVIQQYEHLGDQFFEEERFDMAEKAYEKAFEMSEEKRLDIEVKRLNAKVNRVSLEPQWGAKPPEDIQDIDFQFLLHLQKDKADPKQRVFILNSYGIYLSGVGRTADARAALEEALQLDPNDVLAYVNLGNLFDQMKEKAEAEKYYKKALALQPTNIQAHYNAGLLYAEQNRWPEAVKEFESAQEQEPEDADIARELAHARQHNETTPSPAQPPGHK</sequence>